<keyword evidence="14" id="KW-1185">Reference proteome</keyword>
<organism evidence="13 14">
    <name type="scientific">Kalanchoe fedtschenkoi</name>
    <name type="common">Lavender scallops</name>
    <name type="synonym">South American air plant</name>
    <dbReference type="NCBI Taxonomy" id="63787"/>
    <lineage>
        <taxon>Eukaryota</taxon>
        <taxon>Viridiplantae</taxon>
        <taxon>Streptophyta</taxon>
        <taxon>Embryophyta</taxon>
        <taxon>Tracheophyta</taxon>
        <taxon>Spermatophyta</taxon>
        <taxon>Magnoliopsida</taxon>
        <taxon>eudicotyledons</taxon>
        <taxon>Gunneridae</taxon>
        <taxon>Pentapetalae</taxon>
        <taxon>Saxifragales</taxon>
        <taxon>Crassulaceae</taxon>
        <taxon>Kalanchoe</taxon>
    </lineage>
</organism>
<evidence type="ECO:0000256" key="11">
    <source>
        <dbReference type="ARBA" id="ARBA00047904"/>
    </source>
</evidence>
<feature type="domain" description="Aminoacyl-transfer RNA synthetases class-II family profile" evidence="12">
    <location>
        <begin position="309"/>
        <end position="609"/>
    </location>
</feature>
<dbReference type="PRINTS" id="PR01042">
    <property type="entry name" value="TRNASYNTHASP"/>
</dbReference>
<keyword evidence="7" id="KW-0067">ATP-binding</keyword>
<dbReference type="AlphaFoldDB" id="A0A7N0ZYY8"/>
<dbReference type="EnsemblPlants" id="Kaladp0056s0048.1.v1.1">
    <property type="protein sequence ID" value="Kaladp0056s0048.1.v1.1"/>
    <property type="gene ID" value="Kaladp0056s0048.v1.1"/>
</dbReference>
<dbReference type="PANTHER" id="PTHR43450">
    <property type="entry name" value="ASPARTYL-TRNA SYNTHETASE"/>
    <property type="match status" value="1"/>
</dbReference>
<evidence type="ECO:0000256" key="1">
    <source>
        <dbReference type="ARBA" id="ARBA00004496"/>
    </source>
</evidence>
<dbReference type="NCBIfam" id="NF003483">
    <property type="entry name" value="PRK05159.1"/>
    <property type="match status" value="1"/>
</dbReference>
<keyword evidence="6" id="KW-0547">Nucleotide-binding</keyword>
<evidence type="ECO:0000256" key="8">
    <source>
        <dbReference type="ARBA" id="ARBA00022917"/>
    </source>
</evidence>
<dbReference type="CDD" id="cd04320">
    <property type="entry name" value="AspRS_cyto_N"/>
    <property type="match status" value="1"/>
</dbReference>
<dbReference type="NCBIfam" id="TIGR00458">
    <property type="entry name" value="aspS_nondisc"/>
    <property type="match status" value="1"/>
</dbReference>
<dbReference type="FunFam" id="2.40.50.140:FF:000132">
    <property type="entry name" value="Aspartyl-tRNA synthetase, cytoplasmic"/>
    <property type="match status" value="1"/>
</dbReference>
<dbReference type="OMA" id="LEPVMCA"/>
<dbReference type="Proteomes" id="UP000594263">
    <property type="component" value="Unplaced"/>
</dbReference>
<evidence type="ECO:0000259" key="12">
    <source>
        <dbReference type="PROSITE" id="PS50862"/>
    </source>
</evidence>
<evidence type="ECO:0000256" key="9">
    <source>
        <dbReference type="ARBA" id="ARBA00023146"/>
    </source>
</evidence>
<evidence type="ECO:0000256" key="6">
    <source>
        <dbReference type="ARBA" id="ARBA00022741"/>
    </source>
</evidence>
<evidence type="ECO:0000256" key="2">
    <source>
        <dbReference type="ARBA" id="ARBA00005312"/>
    </source>
</evidence>
<dbReference type="Gramene" id="Kaladp0056s0048.1.v1.1">
    <property type="protein sequence ID" value="Kaladp0056s0048.1.v1.1"/>
    <property type="gene ID" value="Kaladp0056s0048.v1.1"/>
</dbReference>
<dbReference type="InterPro" id="IPR004523">
    <property type="entry name" value="Asp-tRNA_synthase_2"/>
</dbReference>
<dbReference type="EC" id="6.1.1.12" evidence="3"/>
<dbReference type="Gene3D" id="2.40.50.140">
    <property type="entry name" value="Nucleic acid-binding proteins"/>
    <property type="match status" value="1"/>
</dbReference>
<dbReference type="Pfam" id="PF01336">
    <property type="entry name" value="tRNA_anti-codon"/>
    <property type="match status" value="1"/>
</dbReference>
<dbReference type="CDD" id="cd00776">
    <property type="entry name" value="AsxRS_core"/>
    <property type="match status" value="1"/>
</dbReference>
<dbReference type="PROSITE" id="PS50862">
    <property type="entry name" value="AA_TRNA_LIGASE_II"/>
    <property type="match status" value="1"/>
</dbReference>
<evidence type="ECO:0000256" key="3">
    <source>
        <dbReference type="ARBA" id="ARBA00012841"/>
    </source>
</evidence>
<evidence type="ECO:0000256" key="4">
    <source>
        <dbReference type="ARBA" id="ARBA00022490"/>
    </source>
</evidence>
<evidence type="ECO:0000313" key="14">
    <source>
        <dbReference type="Proteomes" id="UP000594263"/>
    </source>
</evidence>
<dbReference type="InterPro" id="IPR004364">
    <property type="entry name" value="Aa-tRNA-synt_II"/>
</dbReference>
<dbReference type="GO" id="GO:0017101">
    <property type="term" value="C:aminoacyl-tRNA synthetase multienzyme complex"/>
    <property type="evidence" value="ECO:0007669"/>
    <property type="project" value="TreeGrafter"/>
</dbReference>
<protein>
    <recommendedName>
        <fullName evidence="3">aspartate--tRNA ligase</fullName>
        <ecNumber evidence="3">6.1.1.12</ecNumber>
    </recommendedName>
    <alternativeName>
        <fullName evidence="10">Aspartyl-tRNA synthetase</fullName>
    </alternativeName>
</protein>
<dbReference type="GO" id="GO:0005829">
    <property type="term" value="C:cytosol"/>
    <property type="evidence" value="ECO:0007669"/>
    <property type="project" value="TreeGrafter"/>
</dbReference>
<dbReference type="SUPFAM" id="SSF50249">
    <property type="entry name" value="Nucleic acid-binding proteins"/>
    <property type="match status" value="1"/>
</dbReference>
<dbReference type="InterPro" id="IPR004365">
    <property type="entry name" value="NA-bd_OB_tRNA"/>
</dbReference>
<evidence type="ECO:0000256" key="10">
    <source>
        <dbReference type="ARBA" id="ARBA00033155"/>
    </source>
</evidence>
<reference evidence="13" key="1">
    <citation type="submission" date="2021-01" db="UniProtKB">
        <authorList>
            <consortium name="EnsemblPlants"/>
        </authorList>
    </citation>
    <scope>IDENTIFICATION</scope>
</reference>
<keyword evidence="8" id="KW-0648">Protein biosynthesis</keyword>
<dbReference type="InterPro" id="IPR006195">
    <property type="entry name" value="aa-tRNA-synth_II"/>
</dbReference>
<accession>A0A7N0ZYY8</accession>
<dbReference type="FunFam" id="3.30.930.10:FF:000013">
    <property type="entry name" value="Aspartate--tRNA ligase, cytoplasmic"/>
    <property type="match status" value="1"/>
</dbReference>
<evidence type="ECO:0000256" key="5">
    <source>
        <dbReference type="ARBA" id="ARBA00022598"/>
    </source>
</evidence>
<dbReference type="HAMAP" id="MF_02075">
    <property type="entry name" value="Asp_tRNA_synth_type2"/>
    <property type="match status" value="1"/>
</dbReference>
<name>A0A7N0ZYY8_KALFE</name>
<dbReference type="GO" id="GO:0005524">
    <property type="term" value="F:ATP binding"/>
    <property type="evidence" value="ECO:0007669"/>
    <property type="project" value="UniProtKB-KW"/>
</dbReference>
<dbReference type="Gene3D" id="3.30.930.10">
    <property type="entry name" value="Bira Bifunctional Protein, Domain 2"/>
    <property type="match status" value="1"/>
</dbReference>
<dbReference type="PANTHER" id="PTHR43450:SF1">
    <property type="entry name" value="ASPARTATE--TRNA LIGASE, CYTOPLASMIC"/>
    <property type="match status" value="1"/>
</dbReference>
<keyword evidence="4" id="KW-0963">Cytoplasm</keyword>
<proteinExistence type="inferred from homology"/>
<dbReference type="GO" id="GO:0006422">
    <property type="term" value="P:aspartyl-tRNA aminoacylation"/>
    <property type="evidence" value="ECO:0007669"/>
    <property type="project" value="InterPro"/>
</dbReference>
<dbReference type="GO" id="GO:0004815">
    <property type="term" value="F:aspartate-tRNA ligase activity"/>
    <property type="evidence" value="ECO:0007669"/>
    <property type="project" value="UniProtKB-EC"/>
</dbReference>
<dbReference type="Pfam" id="PF00152">
    <property type="entry name" value="tRNA-synt_2"/>
    <property type="match status" value="1"/>
</dbReference>
<evidence type="ECO:0000256" key="7">
    <source>
        <dbReference type="ARBA" id="ARBA00022840"/>
    </source>
</evidence>
<comment type="catalytic activity">
    <reaction evidence="11">
        <text>tRNA(Asp) + L-aspartate + ATP = L-aspartyl-tRNA(Asp) + AMP + diphosphate</text>
        <dbReference type="Rhea" id="RHEA:19649"/>
        <dbReference type="Rhea" id="RHEA-COMP:9660"/>
        <dbReference type="Rhea" id="RHEA-COMP:9678"/>
        <dbReference type="ChEBI" id="CHEBI:29991"/>
        <dbReference type="ChEBI" id="CHEBI:30616"/>
        <dbReference type="ChEBI" id="CHEBI:33019"/>
        <dbReference type="ChEBI" id="CHEBI:78442"/>
        <dbReference type="ChEBI" id="CHEBI:78516"/>
        <dbReference type="ChEBI" id="CHEBI:456215"/>
        <dbReference type="EC" id="6.1.1.12"/>
    </reaction>
</comment>
<dbReference type="InterPro" id="IPR012340">
    <property type="entry name" value="NA-bd_OB-fold"/>
</dbReference>
<sequence length="617" mass="69752">MAAIRKLGAFRHHKFSIAFHSNYIEAVRNLHSLEIHEPKSVATALRTIRMFAPHWEIGARKMFVEMPTPKLNLALVERQASSQVSPYSRAYHSTTGSVEKEMPETMHIGEASLGPEAMVSSVSTEENDPLAVNYGDMPFKSMQSKEISGKMWTKVRCLDEGMKEKSVLIRGRVHSVRTVGKKMAFLVVRQSGYSVQCVVAVDPDMVSPQMVQYASGLSRESLVDVEGLVCVPRVAIKGTSQKVEIHVKTIHCSSKALATLPINIEDASRSDEEIEKGLQAGVQLARVNQDTRLNYRVIDMRTHANRAIFRIESKVANFFRQFLLNEDFDEIFPPRIIAGSSEGGASVFSVDYYGERACLAQSPQFHKQMAVCGDFERVFVVGPVYRAENSFTHRHLCEFIGLDVEMNIMEHYSEVMDIVDRLFVAMFDYLIESCPVELEAVREQYPFRNLKYNRKTLRLTFEEGVKMLHEAGVNINPQGDLNTEAERKLGQLVLERHGTEFFILHRYPLAVRPFYTMPCYDDPAYSNSFDVFLRGEEIISGSQRLHEAERLSEQAKAHGIDVSSDKATSKYIDAFRYGAPLHGGFGTGLERVVMLFCGLNNIRKASLYPRDPLRNNP</sequence>
<keyword evidence="5" id="KW-0436">Ligase</keyword>
<evidence type="ECO:0000313" key="13">
    <source>
        <dbReference type="EnsemblPlants" id="Kaladp0056s0048.1.v1.1"/>
    </source>
</evidence>
<dbReference type="InterPro" id="IPR002312">
    <property type="entry name" value="Asp/Asn-tRNA-synth_IIb"/>
</dbReference>
<dbReference type="GO" id="GO:0003723">
    <property type="term" value="F:RNA binding"/>
    <property type="evidence" value="ECO:0007669"/>
    <property type="project" value="TreeGrafter"/>
</dbReference>
<keyword evidence="9" id="KW-0030">Aminoacyl-tRNA synthetase</keyword>
<comment type="similarity">
    <text evidence="2">Belongs to the class-II aminoacyl-tRNA synthetase family. Type 2 subfamily.</text>
</comment>
<comment type="subcellular location">
    <subcellularLocation>
        <location evidence="1">Cytoplasm</location>
    </subcellularLocation>
</comment>
<dbReference type="InterPro" id="IPR045864">
    <property type="entry name" value="aa-tRNA-synth_II/BPL/LPL"/>
</dbReference>
<dbReference type="SUPFAM" id="SSF55681">
    <property type="entry name" value="Class II aaRS and biotin synthetases"/>
    <property type="match status" value="1"/>
</dbReference>